<reference evidence="1" key="1">
    <citation type="submission" date="2023-09" db="UniProtKB">
        <authorList>
            <consortium name="Ensembl"/>
        </authorList>
    </citation>
    <scope>IDENTIFICATION</scope>
</reference>
<protein>
    <submittedName>
        <fullName evidence="1">Uncharacterized protein</fullName>
    </submittedName>
</protein>
<accession>A0A3B4H6T6</accession>
<dbReference type="GeneTree" id="ENSGT00940000175830"/>
<evidence type="ECO:0000313" key="1">
    <source>
        <dbReference type="Ensembl" id="ENSPNYP00000031537.1"/>
    </source>
</evidence>
<sequence>MTTQDQDDKSYDPNDTTLTFVNRRDELDPLSGDDSLVAEMSCGHAVTAESLTGWCRSLLDQGQYKFKCPALNEDTYKTCGEVWSYPEVRRLAALTVEEMAYFEEKIAQLAARDYCELKIVSLL</sequence>
<dbReference type="STRING" id="303518.ENSPNYP00000031537"/>
<organism evidence="1">
    <name type="scientific">Pundamilia nyererei</name>
    <dbReference type="NCBI Taxonomy" id="303518"/>
    <lineage>
        <taxon>Eukaryota</taxon>
        <taxon>Metazoa</taxon>
        <taxon>Chordata</taxon>
        <taxon>Craniata</taxon>
        <taxon>Vertebrata</taxon>
        <taxon>Euteleostomi</taxon>
        <taxon>Actinopterygii</taxon>
        <taxon>Neopterygii</taxon>
        <taxon>Teleostei</taxon>
        <taxon>Neoteleostei</taxon>
        <taxon>Acanthomorphata</taxon>
        <taxon>Ovalentaria</taxon>
        <taxon>Cichlomorphae</taxon>
        <taxon>Cichliformes</taxon>
        <taxon>Cichlidae</taxon>
        <taxon>African cichlids</taxon>
        <taxon>Pseudocrenilabrinae</taxon>
        <taxon>Haplochromini</taxon>
        <taxon>Pundamilia</taxon>
    </lineage>
</organism>
<proteinExistence type="predicted"/>
<dbReference type="Ensembl" id="ENSPNYT00000032292.1">
    <property type="protein sequence ID" value="ENSPNYP00000031537.1"/>
    <property type="gene ID" value="ENSPNYG00000023790.1"/>
</dbReference>
<name>A0A3B4H6T6_9CICH</name>
<dbReference type="AlphaFoldDB" id="A0A3B4H6T6"/>